<feature type="chain" id="PRO_5020716010" description="Phosphate-selective porin O/P" evidence="2">
    <location>
        <begin position="26"/>
        <end position="456"/>
    </location>
</feature>
<reference evidence="3 4" key="1">
    <citation type="submission" date="2019-03" db="EMBL/GenBank/DDBJ databases">
        <title>Genomic Encyclopedia of Type Strains, Phase IV (KMG-IV): sequencing the most valuable type-strain genomes for metagenomic binning, comparative biology and taxonomic classification.</title>
        <authorList>
            <person name="Goeker M."/>
        </authorList>
    </citation>
    <scope>NUCLEOTIDE SEQUENCE [LARGE SCALE GENOMIC DNA]</scope>
    <source>
        <strain evidence="3 4">DSM 100309</strain>
    </source>
</reference>
<evidence type="ECO:0000256" key="2">
    <source>
        <dbReference type="SAM" id="SignalP"/>
    </source>
</evidence>
<organism evidence="3 4">
    <name type="scientific">Sulfurirhabdus autotrophica</name>
    <dbReference type="NCBI Taxonomy" id="1706046"/>
    <lineage>
        <taxon>Bacteria</taxon>
        <taxon>Pseudomonadati</taxon>
        <taxon>Pseudomonadota</taxon>
        <taxon>Betaproteobacteria</taxon>
        <taxon>Nitrosomonadales</taxon>
        <taxon>Sulfuricellaceae</taxon>
        <taxon>Sulfurirhabdus</taxon>
    </lineage>
</organism>
<dbReference type="EMBL" id="SMCO01000010">
    <property type="protein sequence ID" value="TCV85142.1"/>
    <property type="molecule type" value="Genomic_DNA"/>
</dbReference>
<dbReference type="SUPFAM" id="SSF56935">
    <property type="entry name" value="Porins"/>
    <property type="match status" value="1"/>
</dbReference>
<dbReference type="Proteomes" id="UP000295367">
    <property type="component" value="Unassembled WGS sequence"/>
</dbReference>
<keyword evidence="1" id="KW-0175">Coiled coil</keyword>
<keyword evidence="2" id="KW-0732">Signal</keyword>
<evidence type="ECO:0000313" key="3">
    <source>
        <dbReference type="EMBL" id="TCV85142.1"/>
    </source>
</evidence>
<accession>A0A4R3Y141</accession>
<dbReference type="AlphaFoldDB" id="A0A4R3Y141"/>
<dbReference type="InterPro" id="IPR023614">
    <property type="entry name" value="Porin_dom_sf"/>
</dbReference>
<comment type="caution">
    <text evidence="3">The sequence shown here is derived from an EMBL/GenBank/DDBJ whole genome shotgun (WGS) entry which is preliminary data.</text>
</comment>
<sequence>MFNKTPCAVAIGTALMVIFSADVMAADSAELQKIHNEIQQLKENYEARIQSLETRLKDAEAFAAKADDKASQVASAPVSGPPSGANSFNPAISLVLSGTYSNLSQDPANYRITGYVPSGDIGPGKRGFSLAESELGVYANIDPDFYGGLNFAMHPDNTASVEEAFVQTIGLKRGLTFKAGRYFSGIGYLNEQHAHVWDFVDNPLAYQAFLGTQLGEDGLQVKWLAPTDTYLELGAEIGRGRSFPGSDRDKNGAGASTIFAHAGGDVGINQSWRAGLSFLQTSPQNRQYSVIDAAGDTVKNAFTGNSGLWIADFVWKYAPNGDPAFSNFKLQGEYLRRREDGNLAYKVDTSPVISSYASAQSGWYVQGVYQFVPHWRVGLRTERLSSGGVDYGVNNANLLRPDYIPTKNSVMVDYSPSEFSRLRLQLAQDKSRQGAADNQVFLQYIMSLGAHGAHIY</sequence>
<dbReference type="Gene3D" id="2.40.160.10">
    <property type="entry name" value="Porin"/>
    <property type="match status" value="1"/>
</dbReference>
<keyword evidence="4" id="KW-1185">Reference proteome</keyword>
<evidence type="ECO:0000313" key="4">
    <source>
        <dbReference type="Proteomes" id="UP000295367"/>
    </source>
</evidence>
<name>A0A4R3Y141_9PROT</name>
<proteinExistence type="predicted"/>
<protein>
    <recommendedName>
        <fullName evidence="5">Phosphate-selective porin O/P</fullName>
    </recommendedName>
</protein>
<feature type="coiled-coil region" evidence="1">
    <location>
        <begin position="24"/>
        <end position="69"/>
    </location>
</feature>
<dbReference type="OrthoDB" id="9788733at2"/>
<feature type="signal peptide" evidence="2">
    <location>
        <begin position="1"/>
        <end position="25"/>
    </location>
</feature>
<gene>
    <name evidence="3" type="ORF">EDC63_11031</name>
</gene>
<evidence type="ECO:0000256" key="1">
    <source>
        <dbReference type="SAM" id="Coils"/>
    </source>
</evidence>
<evidence type="ECO:0008006" key="5">
    <source>
        <dbReference type="Google" id="ProtNLM"/>
    </source>
</evidence>
<dbReference type="RefSeq" id="WP_124945308.1">
    <property type="nucleotide sequence ID" value="NZ_BHVT01000010.1"/>
</dbReference>